<dbReference type="EMBL" id="MPUH01000130">
    <property type="protein sequence ID" value="OMJ89239.1"/>
    <property type="molecule type" value="Genomic_DNA"/>
</dbReference>
<name>A0A1R2CJN3_9CILI</name>
<dbReference type="SUPFAM" id="SSF48403">
    <property type="entry name" value="Ankyrin repeat"/>
    <property type="match status" value="1"/>
</dbReference>
<dbReference type="InterPro" id="IPR036770">
    <property type="entry name" value="Ankyrin_rpt-contain_sf"/>
</dbReference>
<reference evidence="1 2" key="1">
    <citation type="submission" date="2016-11" db="EMBL/GenBank/DDBJ databases">
        <title>The macronuclear genome of Stentor coeruleus: a giant cell with tiny introns.</title>
        <authorList>
            <person name="Slabodnick M."/>
            <person name="Ruby J.G."/>
            <person name="Reiff S.B."/>
            <person name="Swart E.C."/>
            <person name="Gosai S."/>
            <person name="Prabakaran S."/>
            <person name="Witkowska E."/>
            <person name="Larue G.E."/>
            <person name="Fisher S."/>
            <person name="Freeman R.M."/>
            <person name="Gunawardena J."/>
            <person name="Chu W."/>
            <person name="Stover N.A."/>
            <person name="Gregory B.D."/>
            <person name="Nowacki M."/>
            <person name="Derisi J."/>
            <person name="Roy S.W."/>
            <person name="Marshall W.F."/>
            <person name="Sood P."/>
        </authorList>
    </citation>
    <scope>NUCLEOTIDE SEQUENCE [LARGE SCALE GENOMIC DNA]</scope>
    <source>
        <strain evidence="1">WM001</strain>
    </source>
</reference>
<accession>A0A1R2CJN3</accession>
<evidence type="ECO:0000313" key="1">
    <source>
        <dbReference type="EMBL" id="OMJ89239.1"/>
    </source>
</evidence>
<dbReference type="Gene3D" id="1.25.40.20">
    <property type="entry name" value="Ankyrin repeat-containing domain"/>
    <property type="match status" value="1"/>
</dbReference>
<evidence type="ECO:0000313" key="2">
    <source>
        <dbReference type="Proteomes" id="UP000187209"/>
    </source>
</evidence>
<comment type="caution">
    <text evidence="1">The sequence shown here is derived from an EMBL/GenBank/DDBJ whole genome shotgun (WGS) entry which is preliminary data.</text>
</comment>
<dbReference type="AlphaFoldDB" id="A0A1R2CJN3"/>
<dbReference type="Proteomes" id="UP000187209">
    <property type="component" value="Unassembled WGS sequence"/>
</dbReference>
<sequence>MGCCESTNAKGNIEMLLAKLKEAIDLGSVNRLGMLISMHKKRAPLTQGKNFLDEEITVINNIHLNSLAYSLFLGKSSIFRFLYHRGASLKAMDDLLEKSNLRAINVICFKGHKDLLDFYLPLYLKNHNSFPSLTKSFTIDLKDTITTRHEFDLAIHSACRAGMFHIVSYIYNYFKDKNHIPREFDIFATDEYFGEDAGLIACRSGCFALVKMLYEVCGVDFKKLNSQKETSIMICVSAFKTTPNYSYIECVSYLVEVVGVDISYNYEELLTLAEGQEMVGYIEKRLEKVGIMTKKADVEKGNLRLRAVMREGDNGKNEEIFSEEARKFIEEPNSIVSSISEIGFKNSHGCASFLNNLN</sequence>
<organism evidence="1 2">
    <name type="scientific">Stentor coeruleus</name>
    <dbReference type="NCBI Taxonomy" id="5963"/>
    <lineage>
        <taxon>Eukaryota</taxon>
        <taxon>Sar</taxon>
        <taxon>Alveolata</taxon>
        <taxon>Ciliophora</taxon>
        <taxon>Postciliodesmatophora</taxon>
        <taxon>Heterotrichea</taxon>
        <taxon>Heterotrichida</taxon>
        <taxon>Stentoridae</taxon>
        <taxon>Stentor</taxon>
    </lineage>
</organism>
<proteinExistence type="predicted"/>
<keyword evidence="2" id="KW-1185">Reference proteome</keyword>
<protein>
    <submittedName>
        <fullName evidence="1">Uncharacterized protein</fullName>
    </submittedName>
</protein>
<gene>
    <name evidence="1" type="ORF">SteCoe_8627</name>
</gene>